<keyword evidence="1" id="KW-1133">Transmembrane helix</keyword>
<evidence type="ECO:0000313" key="2">
    <source>
        <dbReference type="EMBL" id="SDN39286.1"/>
    </source>
</evidence>
<keyword evidence="1" id="KW-0812">Transmembrane</keyword>
<evidence type="ECO:0000313" key="3">
    <source>
        <dbReference type="Proteomes" id="UP000198541"/>
    </source>
</evidence>
<dbReference type="AlphaFoldDB" id="A0A1H0B128"/>
<name>A0A1H0B128_9ACTO</name>
<evidence type="ECO:0000256" key="1">
    <source>
        <dbReference type="SAM" id="Phobius"/>
    </source>
</evidence>
<dbReference type="RefSeq" id="WP_092534004.1">
    <property type="nucleotide sequence ID" value="NZ_FNIM01000003.1"/>
</dbReference>
<sequence length="137" mass="14117">MTEKNPAAAAPTPEEIEARLTDLRATVVSDVEELARRLAPASLKTAARSAAESTVADLRGRAQSTAADLKARLRSDAAAPLASTGAPTDGGLSPRERIQRLLDDARDGDPQALAIVTGLAAALAGLSAFALIKALRH</sequence>
<proteinExistence type="predicted"/>
<dbReference type="EMBL" id="FNIM01000003">
    <property type="protein sequence ID" value="SDN39286.1"/>
    <property type="molecule type" value="Genomic_DNA"/>
</dbReference>
<organism evidence="2 3">
    <name type="scientific">Actinomyces ruminicola</name>
    <dbReference type="NCBI Taxonomy" id="332524"/>
    <lineage>
        <taxon>Bacteria</taxon>
        <taxon>Bacillati</taxon>
        <taxon>Actinomycetota</taxon>
        <taxon>Actinomycetes</taxon>
        <taxon>Actinomycetales</taxon>
        <taxon>Actinomycetaceae</taxon>
        <taxon>Actinomyces</taxon>
    </lineage>
</organism>
<protein>
    <recommendedName>
        <fullName evidence="4">DUF3618 domain-containing protein</fullName>
    </recommendedName>
</protein>
<accession>A0A1H0B128</accession>
<feature type="transmembrane region" description="Helical" evidence="1">
    <location>
        <begin position="112"/>
        <end position="132"/>
    </location>
</feature>
<reference evidence="3" key="1">
    <citation type="submission" date="2016-10" db="EMBL/GenBank/DDBJ databases">
        <authorList>
            <person name="Varghese N."/>
            <person name="Submissions S."/>
        </authorList>
    </citation>
    <scope>NUCLEOTIDE SEQUENCE [LARGE SCALE GENOMIC DNA]</scope>
    <source>
        <strain evidence="3">DSM 27982</strain>
    </source>
</reference>
<keyword evidence="1" id="KW-0472">Membrane</keyword>
<gene>
    <name evidence="2" type="ORF">SAMN05216355_10315</name>
</gene>
<dbReference type="Proteomes" id="UP000198541">
    <property type="component" value="Unassembled WGS sequence"/>
</dbReference>
<evidence type="ECO:0008006" key="4">
    <source>
        <dbReference type="Google" id="ProtNLM"/>
    </source>
</evidence>
<keyword evidence="3" id="KW-1185">Reference proteome</keyword>